<gene>
    <name evidence="2" type="ORF">ACFOW7_04620</name>
</gene>
<evidence type="ECO:0000256" key="1">
    <source>
        <dbReference type="SAM" id="MobiDB-lite"/>
    </source>
</evidence>
<evidence type="ECO:0000313" key="3">
    <source>
        <dbReference type="Proteomes" id="UP001595791"/>
    </source>
</evidence>
<feature type="region of interest" description="Disordered" evidence="1">
    <location>
        <begin position="437"/>
        <end position="456"/>
    </location>
</feature>
<sequence length="647" mass="69739">MNSVNDLYRGRQGASPSACPPETVRCGGCGMLECLCRPRFFAGQILSADDLNRLDAYIRAKHRLHNRQLHGWGVVNGLEATCNPCGNGVAVGCGYALGPCGEDIVVCEPVTVDICELIRRCRDAERHTQPCQPGNGHHPCNAEEEEWILAIRYAESPSRGVKPLRPSEASGSRSCGCGAGSTAGSCGCGGSCGCHGKTSSSTRPRSAPVQCEPTVVCEGFAFEVYRKPVDQSDLIKRLFNLDAAAPESPLYQRFLCCTDLLIKQMPKMPGSFSSQAVMQQPAQWSHWGRQFRAGLQRYFDSHGAYHCSLQGQLQQVVFPTDPDDNDVAGIVNGITTLTVVWLNALMECLCSALLPPCPGPAEQTGVPLAVVRVRNNPCRVIEVCNWTIHRKFTTTFPAIEYWLSILPFGNWLRQLMELLCCGDFGAFTRNPGTVDHLPDHNHDGPATNPDISSPPVGGIGDSVIKPKLATAELPDEKPYSRADQRLNPSLPNLRRLHGISELSSKALRRGSKALPFRTLFESLLAPESATTGSARLSAAEMGNLPQLLLADQFLRPLVSEMLGPMIGGLLGGGLGNVTDLVRGREDTAKPAAAELDLLKSEIAALRGRLEAQDRQIASLAQHTGNKPKAPGGKSEPKARSSRGGNKP</sequence>
<dbReference type="Proteomes" id="UP001595791">
    <property type="component" value="Unassembled WGS sequence"/>
</dbReference>
<accession>A0ABV8MKI5</accession>
<feature type="region of interest" description="Disordered" evidence="1">
    <location>
        <begin position="614"/>
        <end position="647"/>
    </location>
</feature>
<comment type="caution">
    <text evidence="2">The sequence shown here is derived from an EMBL/GenBank/DDBJ whole genome shotgun (WGS) entry which is preliminary data.</text>
</comment>
<reference evidence="3" key="1">
    <citation type="journal article" date="2019" name="Int. J. Syst. Evol. Microbiol.">
        <title>The Global Catalogue of Microorganisms (GCM) 10K type strain sequencing project: providing services to taxonomists for standard genome sequencing and annotation.</title>
        <authorList>
            <consortium name="The Broad Institute Genomics Platform"/>
            <consortium name="The Broad Institute Genome Sequencing Center for Infectious Disease"/>
            <person name="Wu L."/>
            <person name="Ma J."/>
        </authorList>
    </citation>
    <scope>NUCLEOTIDE SEQUENCE [LARGE SCALE GENOMIC DNA]</scope>
    <source>
        <strain evidence="3">LMG 29894</strain>
    </source>
</reference>
<keyword evidence="3" id="KW-1185">Reference proteome</keyword>
<proteinExistence type="predicted"/>
<name>A0ABV8MKI5_9NEIS</name>
<dbReference type="EMBL" id="JBHSBU010000001">
    <property type="protein sequence ID" value="MFC4158643.1"/>
    <property type="molecule type" value="Genomic_DNA"/>
</dbReference>
<organism evidence="2 3">
    <name type="scientific">Chitinimonas lacunae</name>
    <dbReference type="NCBI Taxonomy" id="1963018"/>
    <lineage>
        <taxon>Bacteria</taxon>
        <taxon>Pseudomonadati</taxon>
        <taxon>Pseudomonadota</taxon>
        <taxon>Betaproteobacteria</taxon>
        <taxon>Neisseriales</taxon>
        <taxon>Chitinibacteraceae</taxon>
        <taxon>Chitinimonas</taxon>
    </lineage>
</organism>
<protein>
    <submittedName>
        <fullName evidence="2">Uncharacterized protein</fullName>
    </submittedName>
</protein>
<dbReference type="RefSeq" id="WP_378161540.1">
    <property type="nucleotide sequence ID" value="NZ_JBHSBU010000001.1"/>
</dbReference>
<evidence type="ECO:0000313" key="2">
    <source>
        <dbReference type="EMBL" id="MFC4158643.1"/>
    </source>
</evidence>